<dbReference type="InterPro" id="IPR002048">
    <property type="entry name" value="EF_hand_dom"/>
</dbReference>
<protein>
    <recommendedName>
        <fullName evidence="5">EF-hand domain-containing protein</fullName>
    </recommendedName>
</protein>
<evidence type="ECO:0000256" key="2">
    <source>
        <dbReference type="ARBA" id="ARBA00022723"/>
    </source>
</evidence>
<sequence length="144" mass="16678">MDYQGGKKHGQLLEEIEVKLDDTNKDLLEDDLYKDIEDLGEKLESFKEKFIQFDKDLDGVIGVMDLKRAMEDLGQPKTHLELMKMIREVDKEKKDAINYKEFIDMMLGAKTTVLKLVLLFESKAKKDEGQKKERPAKKSISDLP</sequence>
<dbReference type="CDD" id="cd00051">
    <property type="entry name" value="EFh"/>
    <property type="match status" value="1"/>
</dbReference>
<dbReference type="PROSITE" id="PS50222">
    <property type="entry name" value="EF_HAND_2"/>
    <property type="match status" value="2"/>
</dbReference>
<evidence type="ECO:0000313" key="6">
    <source>
        <dbReference type="EMBL" id="KAK2149854.1"/>
    </source>
</evidence>
<dbReference type="SMART" id="SM00054">
    <property type="entry name" value="EFh"/>
    <property type="match status" value="2"/>
</dbReference>
<dbReference type="GO" id="GO:0051015">
    <property type="term" value="F:actin filament binding"/>
    <property type="evidence" value="ECO:0007669"/>
    <property type="project" value="TreeGrafter"/>
</dbReference>
<dbReference type="Proteomes" id="UP001208570">
    <property type="component" value="Unassembled WGS sequence"/>
</dbReference>
<evidence type="ECO:0000256" key="1">
    <source>
        <dbReference type="ARBA" id="ARBA00004599"/>
    </source>
</evidence>
<evidence type="ECO:0000256" key="3">
    <source>
        <dbReference type="ARBA" id="ARBA00022737"/>
    </source>
</evidence>
<dbReference type="InterPro" id="IPR042433">
    <property type="entry name" value="AIF1/AIF1L"/>
</dbReference>
<dbReference type="SUPFAM" id="SSF47473">
    <property type="entry name" value="EF-hand"/>
    <property type="match status" value="1"/>
</dbReference>
<evidence type="ECO:0000256" key="4">
    <source>
        <dbReference type="ARBA" id="ARBA00022837"/>
    </source>
</evidence>
<keyword evidence="3" id="KW-0677">Repeat</keyword>
<dbReference type="PANTHER" id="PTHR10356">
    <property type="entry name" value="ALLOGRAFT INFLAMMATORY FACTOR-1"/>
    <property type="match status" value="1"/>
</dbReference>
<dbReference type="EMBL" id="JAODUP010000434">
    <property type="protein sequence ID" value="KAK2149854.1"/>
    <property type="molecule type" value="Genomic_DNA"/>
</dbReference>
<dbReference type="GO" id="GO:0032587">
    <property type="term" value="C:ruffle membrane"/>
    <property type="evidence" value="ECO:0007669"/>
    <property type="project" value="UniProtKB-SubCell"/>
</dbReference>
<feature type="domain" description="EF-hand" evidence="5">
    <location>
        <begin position="77"/>
        <end position="112"/>
    </location>
</feature>
<keyword evidence="4" id="KW-0106">Calcium</keyword>
<comment type="subcellular location">
    <subcellularLocation>
        <location evidence="1">Cell projection</location>
        <location evidence="1">Ruffle membrane</location>
        <topology evidence="1">Peripheral membrane protein</topology>
        <orientation evidence="1">Cytoplasmic side</orientation>
    </subcellularLocation>
</comment>
<dbReference type="InterPro" id="IPR011992">
    <property type="entry name" value="EF-hand-dom_pair"/>
</dbReference>
<evidence type="ECO:0000259" key="5">
    <source>
        <dbReference type="PROSITE" id="PS50222"/>
    </source>
</evidence>
<evidence type="ECO:0000313" key="7">
    <source>
        <dbReference type="Proteomes" id="UP001208570"/>
    </source>
</evidence>
<dbReference type="GO" id="GO:0005509">
    <property type="term" value="F:calcium ion binding"/>
    <property type="evidence" value="ECO:0007669"/>
    <property type="project" value="InterPro"/>
</dbReference>
<accession>A0AAD9JB59</accession>
<dbReference type="AlphaFoldDB" id="A0AAD9JB59"/>
<gene>
    <name evidence="6" type="ORF">LSH36_434g02046</name>
</gene>
<proteinExistence type="predicted"/>
<keyword evidence="2" id="KW-0479">Metal-binding</keyword>
<dbReference type="GO" id="GO:0051017">
    <property type="term" value="P:actin filament bundle assembly"/>
    <property type="evidence" value="ECO:0007669"/>
    <property type="project" value="TreeGrafter"/>
</dbReference>
<dbReference type="GO" id="GO:0097178">
    <property type="term" value="P:ruffle assembly"/>
    <property type="evidence" value="ECO:0007669"/>
    <property type="project" value="TreeGrafter"/>
</dbReference>
<keyword evidence="7" id="KW-1185">Reference proteome</keyword>
<dbReference type="FunFam" id="1.10.238.10:FF:000178">
    <property type="entry name" value="Calmodulin-2 A"/>
    <property type="match status" value="1"/>
</dbReference>
<reference evidence="6" key="1">
    <citation type="journal article" date="2023" name="Mol. Biol. Evol.">
        <title>Third-Generation Sequencing Reveals the Adaptive Role of the Epigenome in Three Deep-Sea Polychaetes.</title>
        <authorList>
            <person name="Perez M."/>
            <person name="Aroh O."/>
            <person name="Sun Y."/>
            <person name="Lan Y."/>
            <person name="Juniper S.K."/>
            <person name="Young C.R."/>
            <person name="Angers B."/>
            <person name="Qian P.Y."/>
        </authorList>
    </citation>
    <scope>NUCLEOTIDE SEQUENCE</scope>
    <source>
        <strain evidence="6">P08H-3</strain>
    </source>
</reference>
<dbReference type="InterPro" id="IPR049025">
    <property type="entry name" value="AIF-1_EF_pair"/>
</dbReference>
<feature type="domain" description="EF-hand" evidence="5">
    <location>
        <begin position="41"/>
        <end position="76"/>
    </location>
</feature>
<organism evidence="6 7">
    <name type="scientific">Paralvinella palmiformis</name>
    <dbReference type="NCBI Taxonomy" id="53620"/>
    <lineage>
        <taxon>Eukaryota</taxon>
        <taxon>Metazoa</taxon>
        <taxon>Spiralia</taxon>
        <taxon>Lophotrochozoa</taxon>
        <taxon>Annelida</taxon>
        <taxon>Polychaeta</taxon>
        <taxon>Sedentaria</taxon>
        <taxon>Canalipalpata</taxon>
        <taxon>Terebellida</taxon>
        <taxon>Terebelliformia</taxon>
        <taxon>Alvinellidae</taxon>
        <taxon>Paralvinella</taxon>
    </lineage>
</organism>
<dbReference type="GO" id="GO:0005884">
    <property type="term" value="C:actin filament"/>
    <property type="evidence" value="ECO:0007669"/>
    <property type="project" value="TreeGrafter"/>
</dbReference>
<comment type="caution">
    <text evidence="6">The sequence shown here is derived from an EMBL/GenBank/DDBJ whole genome shotgun (WGS) entry which is preliminary data.</text>
</comment>
<dbReference type="PANTHER" id="PTHR10356:SF0">
    <property type="entry name" value="CALCIUM-BINDING PROTEIN B"/>
    <property type="match status" value="1"/>
</dbReference>
<name>A0AAD9JB59_9ANNE</name>
<dbReference type="Gene3D" id="1.10.238.10">
    <property type="entry name" value="EF-hand"/>
    <property type="match status" value="1"/>
</dbReference>
<dbReference type="Pfam" id="PF21008">
    <property type="entry name" value="AIF-1"/>
    <property type="match status" value="1"/>
</dbReference>